<comment type="catalytic activity">
    <reaction evidence="5">
        <text>ATP + H2O = ADP + phosphate + H(+)</text>
        <dbReference type="Rhea" id="RHEA:13065"/>
        <dbReference type="ChEBI" id="CHEBI:15377"/>
        <dbReference type="ChEBI" id="CHEBI:15378"/>
        <dbReference type="ChEBI" id="CHEBI:30616"/>
        <dbReference type="ChEBI" id="CHEBI:43474"/>
        <dbReference type="ChEBI" id="CHEBI:456216"/>
        <dbReference type="EC" id="3.6.4.13"/>
    </reaction>
</comment>
<dbReference type="InterPro" id="IPR050699">
    <property type="entry name" value="RNA-DNA_Helicase"/>
</dbReference>
<dbReference type="EMBL" id="CP092874">
    <property type="protein sequence ID" value="UYV74869.1"/>
    <property type="molecule type" value="Genomic_DNA"/>
</dbReference>
<dbReference type="PROSITE" id="PS51194">
    <property type="entry name" value="HELICASE_CTER"/>
    <property type="match status" value="1"/>
</dbReference>
<gene>
    <name evidence="9" type="ORF">LAZ67_12001549</name>
</gene>
<reference evidence="9 10" key="1">
    <citation type="submission" date="2022-01" db="EMBL/GenBank/DDBJ databases">
        <title>A chromosomal length assembly of Cordylochernes scorpioides.</title>
        <authorList>
            <person name="Zeh D."/>
            <person name="Zeh J."/>
        </authorList>
    </citation>
    <scope>NUCLEOTIDE SEQUENCE [LARGE SCALE GENOMIC DNA]</scope>
    <source>
        <strain evidence="9">IN4F17</strain>
        <tissue evidence="9">Whole Body</tissue>
    </source>
</reference>
<dbReference type="SUPFAM" id="SSF52540">
    <property type="entry name" value="P-loop containing nucleoside triphosphate hydrolases"/>
    <property type="match status" value="1"/>
</dbReference>
<evidence type="ECO:0000259" key="8">
    <source>
        <dbReference type="PROSITE" id="PS51194"/>
    </source>
</evidence>
<feature type="domain" description="Helicase C-terminal" evidence="8">
    <location>
        <begin position="330"/>
        <end position="510"/>
    </location>
</feature>
<dbReference type="InterPro" id="IPR014001">
    <property type="entry name" value="Helicase_ATP-bd"/>
</dbReference>
<evidence type="ECO:0000313" key="9">
    <source>
        <dbReference type="EMBL" id="UYV74869.1"/>
    </source>
</evidence>
<dbReference type="PROSITE" id="PS51192">
    <property type="entry name" value="HELICASE_ATP_BIND_1"/>
    <property type="match status" value="1"/>
</dbReference>
<dbReference type="PANTHER" id="PTHR12131:SF1">
    <property type="entry name" value="ATP-DEPENDENT RNA HELICASE SUPV3L1, MITOCHONDRIAL-RELATED"/>
    <property type="match status" value="1"/>
</dbReference>
<proteinExistence type="predicted"/>
<keyword evidence="10" id="KW-1185">Reference proteome</keyword>
<dbReference type="Proteomes" id="UP001235939">
    <property type="component" value="Chromosome 12"/>
</dbReference>
<evidence type="ECO:0000256" key="1">
    <source>
        <dbReference type="ARBA" id="ARBA00022741"/>
    </source>
</evidence>
<feature type="domain" description="Helicase ATP-binding" evidence="7">
    <location>
        <begin position="61"/>
        <end position="211"/>
    </location>
</feature>
<organism evidence="9 10">
    <name type="scientific">Cordylochernes scorpioides</name>
    <dbReference type="NCBI Taxonomy" id="51811"/>
    <lineage>
        <taxon>Eukaryota</taxon>
        <taxon>Metazoa</taxon>
        <taxon>Ecdysozoa</taxon>
        <taxon>Arthropoda</taxon>
        <taxon>Chelicerata</taxon>
        <taxon>Arachnida</taxon>
        <taxon>Pseudoscorpiones</taxon>
        <taxon>Cheliferoidea</taxon>
        <taxon>Chernetidae</taxon>
        <taxon>Cordylochernes</taxon>
    </lineage>
</organism>
<evidence type="ECO:0000256" key="3">
    <source>
        <dbReference type="ARBA" id="ARBA00022806"/>
    </source>
</evidence>
<dbReference type="Gene3D" id="3.40.50.300">
    <property type="entry name" value="P-loop containing nucleotide triphosphate hydrolases"/>
    <property type="match status" value="3"/>
</dbReference>
<sequence length="695" mass="79144">MLPQETPVLEISKAKPLQTTEHHQWAVILDSVEPMNNFHEKVPVMAMEWDFELDTFQKKAIACLDSGESVFVAAHTSAGKTVIAEYAIALSRKHVSKAIYTSPIKALSNQKYRDFCMRFSDIGILTGDVKINPDASCLIMTTEILRSMLYNNSKSLKDLEWVIFDEVHYVNNVESLGWYRKIKKRKIFVINTLKRPVPLEHYLYIGQGGKHKPQQYLILDSSGRFLKSNYAQAKTVKAEKTAKFKQGYGGKQQMTRSLLKTHMTALIKGLEKDHKLPVVCFTLSRRRCDSNAELLSSLDLTTRMEKDEISDFFRRCTAPRLRGTDQNLAQVRSLFSLLEQKHTLIPLLTTVNNLSKNNPAVVVVVCQVVQLKDLLVRGVGVHHSGILPLLKEVVEMLFQRGLVKVVIILTYIVVQLLFATETFAMGVNMPTRTVIFENISKHDGRNYRTLLASEYIQMAGRAGRRGIDTTGTVIILGIADLPDLEELQKMMLGKATDLDSQFRLTYNMILNLLRSTNKKLSMEQMMRESFLEHSNQSDLSDSQKKLEGLKQQEREEGQLDCPRCMPKLEEFLVKFQQAIELRETFFSTFSPAHLKPYLRPGRIMILSTPYHPKVPALLLAANGLLLKLIVRRPKNSAEQEPYPRWTKLLYNPSEQESEFHYLPDFPVSKLAGISTKEIKSNMMGDILSICDQGLM</sequence>
<dbReference type="CDD" id="cd18795">
    <property type="entry name" value="SF2_C_Ski2"/>
    <property type="match status" value="1"/>
</dbReference>
<dbReference type="InterPro" id="IPR027417">
    <property type="entry name" value="P-loop_NTPase"/>
</dbReference>
<dbReference type="SMART" id="SM00487">
    <property type="entry name" value="DEXDc"/>
    <property type="match status" value="1"/>
</dbReference>
<dbReference type="InterPro" id="IPR011545">
    <property type="entry name" value="DEAD/DEAH_box_helicase_dom"/>
</dbReference>
<evidence type="ECO:0000256" key="6">
    <source>
        <dbReference type="SAM" id="MobiDB-lite"/>
    </source>
</evidence>
<dbReference type="Pfam" id="PF00270">
    <property type="entry name" value="DEAD"/>
    <property type="match status" value="1"/>
</dbReference>
<keyword evidence="2" id="KW-0378">Hydrolase</keyword>
<keyword evidence="4" id="KW-0067">ATP-binding</keyword>
<dbReference type="SMART" id="SM00490">
    <property type="entry name" value="HELICc"/>
    <property type="match status" value="1"/>
</dbReference>
<keyword evidence="1" id="KW-0547">Nucleotide-binding</keyword>
<accession>A0ABY6L1Z1</accession>
<evidence type="ECO:0000256" key="5">
    <source>
        <dbReference type="ARBA" id="ARBA00047984"/>
    </source>
</evidence>
<evidence type="ECO:0000259" key="7">
    <source>
        <dbReference type="PROSITE" id="PS51192"/>
    </source>
</evidence>
<evidence type="ECO:0000256" key="2">
    <source>
        <dbReference type="ARBA" id="ARBA00022801"/>
    </source>
</evidence>
<name>A0ABY6L1Z1_9ARAC</name>
<evidence type="ECO:0000256" key="4">
    <source>
        <dbReference type="ARBA" id="ARBA00022840"/>
    </source>
</evidence>
<keyword evidence="3" id="KW-0347">Helicase</keyword>
<feature type="compositionally biased region" description="Basic and acidic residues" evidence="6">
    <location>
        <begin position="541"/>
        <end position="557"/>
    </location>
</feature>
<dbReference type="InterPro" id="IPR001650">
    <property type="entry name" value="Helicase_C-like"/>
</dbReference>
<dbReference type="PANTHER" id="PTHR12131">
    <property type="entry name" value="ATP-DEPENDENT RNA AND DNA HELICASE"/>
    <property type="match status" value="1"/>
</dbReference>
<feature type="region of interest" description="Disordered" evidence="6">
    <location>
        <begin position="531"/>
        <end position="558"/>
    </location>
</feature>
<evidence type="ECO:0000313" key="10">
    <source>
        <dbReference type="Proteomes" id="UP001235939"/>
    </source>
</evidence>
<protein>
    <submittedName>
        <fullName evidence="9">SKIV2L</fullName>
    </submittedName>
</protein>